<feature type="compositionally biased region" description="Low complexity" evidence="1">
    <location>
        <begin position="63"/>
        <end position="79"/>
    </location>
</feature>
<proteinExistence type="predicted"/>
<gene>
    <name evidence="2" type="ORF">FK268_19490</name>
</gene>
<sequence>MGADGRGGSSNRPEKPGGGPGRRGPGPTGVGRAGRTSGRFAGGWSLPSSGAAGALVAEAGAPAPTSAGAALPGPAVAGLTDDSGRPSRVSAGSEVSPRPTASWILRIQFGAHQESSPSSFITAGTSTMRTTVASMSSANIRPKETYFSMTRSEVAKAAATHASSTAAAVMMRPVLAVPARIAWFVVAPPARSSIMREITKTS</sequence>
<evidence type="ECO:0000313" key="2">
    <source>
        <dbReference type="EMBL" id="TWS22401.1"/>
    </source>
</evidence>
<feature type="compositionally biased region" description="Gly residues" evidence="1">
    <location>
        <begin position="16"/>
        <end position="32"/>
    </location>
</feature>
<dbReference type="AlphaFoldDB" id="A0A5C5RJN0"/>
<feature type="region of interest" description="Disordered" evidence="1">
    <location>
        <begin position="1"/>
        <end position="47"/>
    </location>
</feature>
<keyword evidence="3" id="KW-1185">Reference proteome</keyword>
<dbReference type="Proteomes" id="UP000319792">
    <property type="component" value="Unassembled WGS sequence"/>
</dbReference>
<reference evidence="2 3" key="1">
    <citation type="submission" date="2019-08" db="EMBL/GenBank/DDBJ databases">
        <title>Tsukamurella conjunctivitidis sp. nov., Tsukamurella assacharolytica sp. nov. and Tsukamurella sputae sp. nov. isolated from patients with conjunctivitis, bacteraemia (lymphoma) and respiratory infection (sputum) in Hong Kong.</title>
        <authorList>
            <person name="Fok K.M.N."/>
            <person name="Fong J.Y.H."/>
        </authorList>
    </citation>
    <scope>NUCLEOTIDE SEQUENCE [LARGE SCALE GENOMIC DNA]</scope>
    <source>
        <strain evidence="2 3">HKU70</strain>
    </source>
</reference>
<organism evidence="2 3">
    <name type="scientific">Tsukamurella sputi</name>
    <dbReference type="NCBI Taxonomy" id="2591848"/>
    <lineage>
        <taxon>Bacteria</taxon>
        <taxon>Bacillati</taxon>
        <taxon>Actinomycetota</taxon>
        <taxon>Actinomycetes</taxon>
        <taxon>Mycobacteriales</taxon>
        <taxon>Tsukamurellaceae</taxon>
        <taxon>Tsukamurella</taxon>
    </lineage>
</organism>
<name>A0A5C5RJN0_9ACTN</name>
<accession>A0A5C5RJN0</accession>
<evidence type="ECO:0000313" key="3">
    <source>
        <dbReference type="Proteomes" id="UP000319792"/>
    </source>
</evidence>
<comment type="caution">
    <text evidence="2">The sequence shown here is derived from an EMBL/GenBank/DDBJ whole genome shotgun (WGS) entry which is preliminary data.</text>
</comment>
<evidence type="ECO:0000256" key="1">
    <source>
        <dbReference type="SAM" id="MobiDB-lite"/>
    </source>
</evidence>
<dbReference type="EMBL" id="VIGV01000009">
    <property type="protein sequence ID" value="TWS22401.1"/>
    <property type="molecule type" value="Genomic_DNA"/>
</dbReference>
<protein>
    <submittedName>
        <fullName evidence="2">Uncharacterized protein</fullName>
    </submittedName>
</protein>
<feature type="region of interest" description="Disordered" evidence="1">
    <location>
        <begin position="63"/>
        <end position="96"/>
    </location>
</feature>